<keyword evidence="7" id="KW-1133">Transmembrane helix</keyword>
<dbReference type="Pfam" id="PF02780">
    <property type="entry name" value="Transketolase_C"/>
    <property type="match status" value="1"/>
</dbReference>
<feature type="transmembrane region" description="Helical" evidence="7">
    <location>
        <begin position="61"/>
        <end position="85"/>
    </location>
</feature>
<evidence type="ECO:0000256" key="5">
    <source>
        <dbReference type="ARBA" id="ARBA00023052"/>
    </source>
</evidence>
<protein>
    <recommendedName>
        <fullName evidence="4">2-oxoacid oxidoreductase (ferredoxin)</fullName>
        <ecNumber evidence="4">1.2.7.11</ecNumber>
    </recommendedName>
</protein>
<dbReference type="InterPro" id="IPR029061">
    <property type="entry name" value="THDP-binding"/>
</dbReference>
<reference evidence="9" key="1">
    <citation type="submission" date="2013-11" db="EMBL/GenBank/DDBJ databases">
        <title>Comparative genomics of Ignicoccus.</title>
        <authorList>
            <person name="Podar M."/>
        </authorList>
    </citation>
    <scope>NUCLEOTIDE SEQUENCE</scope>
    <source>
        <strain evidence="9">DSM 13166</strain>
    </source>
</reference>
<name>A0A977KBZ2_9CREN</name>
<evidence type="ECO:0000256" key="4">
    <source>
        <dbReference type="ARBA" id="ARBA00012691"/>
    </source>
</evidence>
<evidence type="ECO:0000313" key="9">
    <source>
        <dbReference type="EMBL" id="UXD21830.1"/>
    </source>
</evidence>
<evidence type="ECO:0000256" key="1">
    <source>
        <dbReference type="ARBA" id="ARBA00001964"/>
    </source>
</evidence>
<dbReference type="SMART" id="SM00861">
    <property type="entry name" value="Transket_pyr"/>
    <property type="match status" value="1"/>
</dbReference>
<dbReference type="Proteomes" id="UP001063698">
    <property type="component" value="Chromosome"/>
</dbReference>
<evidence type="ECO:0000256" key="7">
    <source>
        <dbReference type="SAM" id="Phobius"/>
    </source>
</evidence>
<evidence type="ECO:0000259" key="8">
    <source>
        <dbReference type="SMART" id="SM00861"/>
    </source>
</evidence>
<evidence type="ECO:0000256" key="3">
    <source>
        <dbReference type="ARBA" id="ARBA00011631"/>
    </source>
</evidence>
<dbReference type="KEGG" id="ipc:IPA_08610"/>
<dbReference type="InterPro" id="IPR033248">
    <property type="entry name" value="Transketolase_C"/>
</dbReference>
<dbReference type="Gene3D" id="3.40.50.920">
    <property type="match status" value="1"/>
</dbReference>
<dbReference type="FunFam" id="3.40.50.970:FF:000129">
    <property type="entry name" value="Transketolase"/>
    <property type="match status" value="1"/>
</dbReference>
<proteinExistence type="inferred from homology"/>
<dbReference type="InterPro" id="IPR005475">
    <property type="entry name" value="Transketolase-like_Pyr-bd"/>
</dbReference>
<comment type="catalytic activity">
    <reaction evidence="6">
        <text>a 2-oxocarboxylate + 2 oxidized [2Fe-2S]-[ferredoxin] + CoA = an acyl-CoA + 2 reduced [2Fe-2S]-[ferredoxin] + CO2 + H(+)</text>
        <dbReference type="Rhea" id="RHEA:42316"/>
        <dbReference type="Rhea" id="RHEA-COMP:10000"/>
        <dbReference type="Rhea" id="RHEA-COMP:10001"/>
        <dbReference type="ChEBI" id="CHEBI:15378"/>
        <dbReference type="ChEBI" id="CHEBI:16526"/>
        <dbReference type="ChEBI" id="CHEBI:33737"/>
        <dbReference type="ChEBI" id="CHEBI:33738"/>
        <dbReference type="ChEBI" id="CHEBI:35179"/>
        <dbReference type="ChEBI" id="CHEBI:57287"/>
        <dbReference type="ChEBI" id="CHEBI:58342"/>
        <dbReference type="EC" id="1.2.7.11"/>
    </reaction>
</comment>
<dbReference type="SUPFAM" id="SSF52922">
    <property type="entry name" value="TK C-terminal domain-like"/>
    <property type="match status" value="1"/>
</dbReference>
<comment type="similarity">
    <text evidence="2">Belongs to the transketolase family.</text>
</comment>
<dbReference type="GO" id="GO:0018491">
    <property type="term" value="F:2-oxobutyrate synthase activity"/>
    <property type="evidence" value="ECO:0007669"/>
    <property type="project" value="UniProtKB-ARBA"/>
</dbReference>
<comment type="cofactor">
    <cofactor evidence="1">
        <name>thiamine diphosphate</name>
        <dbReference type="ChEBI" id="CHEBI:58937"/>
    </cofactor>
</comment>
<dbReference type="CDD" id="cd07033">
    <property type="entry name" value="TPP_PYR_DXS_TK_like"/>
    <property type="match status" value="1"/>
</dbReference>
<sequence>MGPKLVMGSPRNAFGRALVEAGERREDLVVLTADVADATRTKWFAERFPNRFINVGISEQAMIGMSAGLSAVGFLPLASAFAMFLMRAWEQVRNMVCRAHVNVKIVGTHAGFADAGDGSSHQALEDVALMRTLPCMTVVVPADPIEVAKATHAIIDYPTPVYMRIGRDYGPPVYDDPDYDFVIGKAVWLRDGDDYAIIGNGPLLWDALQAAKMLKREGISVAVINMHTVKPLDTALLDKVINKFKGIITIEEHGVRGGLGSAIAEYVVQNPPEIPVPIKIMGAKSYGRSARDVRDLIKAQGLDSTSIVNTIKRLESRVRK</sequence>
<accession>A0A977KBZ2</accession>
<dbReference type="EMBL" id="CP006868">
    <property type="protein sequence ID" value="UXD21830.1"/>
    <property type="molecule type" value="Genomic_DNA"/>
</dbReference>
<organism evidence="9 10">
    <name type="scientific">Ignicoccus pacificus DSM 13166</name>
    <dbReference type="NCBI Taxonomy" id="940294"/>
    <lineage>
        <taxon>Archaea</taxon>
        <taxon>Thermoproteota</taxon>
        <taxon>Thermoprotei</taxon>
        <taxon>Desulfurococcales</taxon>
        <taxon>Desulfurococcaceae</taxon>
        <taxon>Ignicoccus</taxon>
    </lineage>
</organism>
<comment type="subunit">
    <text evidence="3">Heterodimer composed of an alpha and a beta subunit.</text>
</comment>
<dbReference type="AlphaFoldDB" id="A0A977KBZ2"/>
<evidence type="ECO:0000313" key="10">
    <source>
        <dbReference type="Proteomes" id="UP001063698"/>
    </source>
</evidence>
<dbReference type="PANTHER" id="PTHR43825">
    <property type="entry name" value="PYRUVATE DEHYDROGENASE E1 COMPONENT"/>
    <property type="match status" value="1"/>
</dbReference>
<gene>
    <name evidence="9" type="ORF">IPA_08610</name>
</gene>
<dbReference type="PANTHER" id="PTHR43825:SF1">
    <property type="entry name" value="TRANSKETOLASE-LIKE PYRIMIDINE-BINDING DOMAIN-CONTAINING PROTEIN"/>
    <property type="match status" value="1"/>
</dbReference>
<dbReference type="EC" id="1.2.7.11" evidence="4"/>
<evidence type="ECO:0000256" key="2">
    <source>
        <dbReference type="ARBA" id="ARBA00007131"/>
    </source>
</evidence>
<dbReference type="Pfam" id="PF02779">
    <property type="entry name" value="Transket_pyr"/>
    <property type="match status" value="1"/>
</dbReference>
<evidence type="ECO:0000256" key="6">
    <source>
        <dbReference type="ARBA" id="ARBA00048893"/>
    </source>
</evidence>
<keyword evidence="7" id="KW-0812">Transmembrane</keyword>
<dbReference type="InterPro" id="IPR009014">
    <property type="entry name" value="Transketo_C/PFOR_II"/>
</dbReference>
<dbReference type="GO" id="GO:0019164">
    <property type="term" value="F:pyruvate synthase activity"/>
    <property type="evidence" value="ECO:0007669"/>
    <property type="project" value="UniProtKB-ARBA"/>
</dbReference>
<dbReference type="Gene3D" id="3.40.50.970">
    <property type="match status" value="1"/>
</dbReference>
<dbReference type="SUPFAM" id="SSF52518">
    <property type="entry name" value="Thiamin diphosphate-binding fold (THDP-binding)"/>
    <property type="match status" value="1"/>
</dbReference>
<keyword evidence="7" id="KW-0472">Membrane</keyword>
<keyword evidence="10" id="KW-1185">Reference proteome</keyword>
<keyword evidence="5" id="KW-0786">Thiamine pyrophosphate</keyword>
<dbReference type="InterPro" id="IPR051157">
    <property type="entry name" value="PDH/Transketolase"/>
</dbReference>
<feature type="domain" description="Transketolase-like pyrimidine-binding" evidence="8">
    <location>
        <begin position="8"/>
        <end position="173"/>
    </location>
</feature>